<dbReference type="Proteomes" id="UP000515563">
    <property type="component" value="Chromosome"/>
</dbReference>
<evidence type="ECO:0000313" key="4">
    <source>
        <dbReference type="Proteomes" id="UP000515563"/>
    </source>
</evidence>
<dbReference type="AlphaFoldDB" id="A0A7G6X2Z3"/>
<reference evidence="3 4" key="2">
    <citation type="journal article" date="2020" name="Microbiol. Resour. Announc.">
        <title>Antarctic desert soil bacteria exhibit high novel natural product potential, evaluated through long-read genome sequencing and comparative genomics.</title>
        <authorList>
            <person name="Benaud N."/>
            <person name="Edwards R.J."/>
            <person name="Amos T.G."/>
            <person name="D'Agostino P.M."/>
            <person name="Gutierrez-Chavez C."/>
            <person name="Montgomery K."/>
            <person name="Nicetic I."/>
            <person name="Ferrari B.C."/>
        </authorList>
    </citation>
    <scope>NUCLEOTIDE SEQUENCE [LARGE SCALE GENOMIC DNA]</scope>
    <source>
        <strain evidence="3 4">SPB151</strain>
    </source>
</reference>
<organism evidence="3 4">
    <name type="scientific">Kribbella qitaiheensis</name>
    <dbReference type="NCBI Taxonomy" id="1544730"/>
    <lineage>
        <taxon>Bacteria</taxon>
        <taxon>Bacillati</taxon>
        <taxon>Actinomycetota</taxon>
        <taxon>Actinomycetes</taxon>
        <taxon>Propionibacteriales</taxon>
        <taxon>Kribbellaceae</taxon>
        <taxon>Kribbella</taxon>
    </lineage>
</organism>
<proteinExistence type="predicted"/>
<evidence type="ECO:0000256" key="2">
    <source>
        <dbReference type="SAM" id="Phobius"/>
    </source>
</evidence>
<keyword evidence="2" id="KW-0472">Membrane</keyword>
<keyword evidence="4" id="KW-1185">Reference proteome</keyword>
<evidence type="ECO:0000256" key="1">
    <source>
        <dbReference type="SAM" id="MobiDB-lite"/>
    </source>
</evidence>
<dbReference type="EMBL" id="CP043661">
    <property type="protein sequence ID" value="QNE20608.1"/>
    <property type="molecule type" value="Genomic_DNA"/>
</dbReference>
<name>A0A7G6X2Z3_9ACTN</name>
<keyword evidence="2" id="KW-1133">Transmembrane helix</keyword>
<feature type="region of interest" description="Disordered" evidence="1">
    <location>
        <begin position="1"/>
        <end position="75"/>
    </location>
</feature>
<sequence length="108" mass="11038">MSDNQWGPPGQYPQQPPQGGYPPPPGQVPPPGPFAPQPWQPQYGGSVPPGPGQNLPHGLGWGAQPGGPRPPKKSPAKAILFVVGGLVGAVILLSVVSGFLKHNSSSGR</sequence>
<evidence type="ECO:0000313" key="3">
    <source>
        <dbReference type="EMBL" id="QNE20608.1"/>
    </source>
</evidence>
<keyword evidence="2" id="KW-0812">Transmembrane</keyword>
<feature type="compositionally biased region" description="Pro residues" evidence="1">
    <location>
        <begin position="10"/>
        <end position="39"/>
    </location>
</feature>
<protein>
    <submittedName>
        <fullName evidence="3">Uncharacterized protein</fullName>
    </submittedName>
</protein>
<accession>A0A7G6X2Z3</accession>
<dbReference type="RefSeq" id="WP_185443003.1">
    <property type="nucleotide sequence ID" value="NZ_CP043661.1"/>
</dbReference>
<reference evidence="4" key="1">
    <citation type="submission" date="2019-09" db="EMBL/GenBank/DDBJ databases">
        <title>Antimicrobial potential of Antarctic Bacteria.</title>
        <authorList>
            <person name="Benaud N."/>
            <person name="Edwards R.J."/>
            <person name="Ferrari B.C."/>
        </authorList>
    </citation>
    <scope>NUCLEOTIDE SEQUENCE [LARGE SCALE GENOMIC DNA]</scope>
    <source>
        <strain evidence="4">SPB151</strain>
    </source>
</reference>
<feature type="transmembrane region" description="Helical" evidence="2">
    <location>
        <begin position="78"/>
        <end position="100"/>
    </location>
</feature>
<dbReference type="KEGG" id="kqi:F1D05_25235"/>
<gene>
    <name evidence="3" type="ORF">F1D05_25235</name>
</gene>